<sequence length="188" mass="20517">MVDNLCGPSRVNNMLSTLNLKTILDTNLKIMEQPAGEVIEQVPTESAKIAASDDILNEMTCGSSKKVAPIFEGSELPQKALSMSKELIIEGSELPQEGVALIMYHSSSVTLGAELLSKPYKRHTHVHGLSYGKTHHVKKSLQLFKKGMSCFAINTKLGTGRLIFNEAMAFKWCLSSESAHGLDAHPYS</sequence>
<dbReference type="Proteomes" id="UP000828390">
    <property type="component" value="Unassembled WGS sequence"/>
</dbReference>
<organism evidence="1 2">
    <name type="scientific">Dreissena polymorpha</name>
    <name type="common">Zebra mussel</name>
    <name type="synonym">Mytilus polymorpha</name>
    <dbReference type="NCBI Taxonomy" id="45954"/>
    <lineage>
        <taxon>Eukaryota</taxon>
        <taxon>Metazoa</taxon>
        <taxon>Spiralia</taxon>
        <taxon>Lophotrochozoa</taxon>
        <taxon>Mollusca</taxon>
        <taxon>Bivalvia</taxon>
        <taxon>Autobranchia</taxon>
        <taxon>Heteroconchia</taxon>
        <taxon>Euheterodonta</taxon>
        <taxon>Imparidentia</taxon>
        <taxon>Neoheterodontei</taxon>
        <taxon>Myida</taxon>
        <taxon>Dreissenoidea</taxon>
        <taxon>Dreissenidae</taxon>
        <taxon>Dreissena</taxon>
    </lineage>
</organism>
<evidence type="ECO:0000313" key="2">
    <source>
        <dbReference type="Proteomes" id="UP000828390"/>
    </source>
</evidence>
<gene>
    <name evidence="1" type="ORF">DPMN_013417</name>
</gene>
<reference evidence="1" key="2">
    <citation type="submission" date="2020-11" db="EMBL/GenBank/DDBJ databases">
        <authorList>
            <person name="McCartney M.A."/>
            <person name="Auch B."/>
            <person name="Kono T."/>
            <person name="Mallez S."/>
            <person name="Becker A."/>
            <person name="Gohl D.M."/>
            <person name="Silverstein K.A.T."/>
            <person name="Koren S."/>
            <person name="Bechman K.B."/>
            <person name="Herman A."/>
            <person name="Abrahante J.E."/>
            <person name="Garbe J."/>
        </authorList>
    </citation>
    <scope>NUCLEOTIDE SEQUENCE</scope>
    <source>
        <strain evidence="1">Duluth1</strain>
        <tissue evidence="1">Whole animal</tissue>
    </source>
</reference>
<keyword evidence="2" id="KW-1185">Reference proteome</keyword>
<comment type="caution">
    <text evidence="1">The sequence shown here is derived from an EMBL/GenBank/DDBJ whole genome shotgun (WGS) entry which is preliminary data.</text>
</comment>
<protein>
    <submittedName>
        <fullName evidence="1">Uncharacterized protein</fullName>
    </submittedName>
</protein>
<proteinExistence type="predicted"/>
<dbReference type="AlphaFoldDB" id="A0A9D4S3R9"/>
<evidence type="ECO:0000313" key="1">
    <source>
        <dbReference type="EMBL" id="KAH3889363.1"/>
    </source>
</evidence>
<accession>A0A9D4S3R9</accession>
<reference evidence="1" key="1">
    <citation type="journal article" date="2019" name="bioRxiv">
        <title>The Genome of the Zebra Mussel, Dreissena polymorpha: A Resource for Invasive Species Research.</title>
        <authorList>
            <person name="McCartney M.A."/>
            <person name="Auch B."/>
            <person name="Kono T."/>
            <person name="Mallez S."/>
            <person name="Zhang Y."/>
            <person name="Obille A."/>
            <person name="Becker A."/>
            <person name="Abrahante J.E."/>
            <person name="Garbe J."/>
            <person name="Badalamenti J.P."/>
            <person name="Herman A."/>
            <person name="Mangelson H."/>
            <person name="Liachko I."/>
            <person name="Sullivan S."/>
            <person name="Sone E.D."/>
            <person name="Koren S."/>
            <person name="Silverstein K.A.T."/>
            <person name="Beckman K.B."/>
            <person name="Gohl D.M."/>
        </authorList>
    </citation>
    <scope>NUCLEOTIDE SEQUENCE</scope>
    <source>
        <strain evidence="1">Duluth1</strain>
        <tissue evidence="1">Whole animal</tissue>
    </source>
</reference>
<name>A0A9D4S3R9_DREPO</name>
<dbReference type="EMBL" id="JAIWYP010000001">
    <property type="protein sequence ID" value="KAH3889363.1"/>
    <property type="molecule type" value="Genomic_DNA"/>
</dbReference>